<accession>A0ABV6J746</accession>
<dbReference type="InterPro" id="IPR000182">
    <property type="entry name" value="GNAT_dom"/>
</dbReference>
<protein>
    <submittedName>
        <fullName evidence="2">GNAT family N-acetyltransferase</fullName>
        <ecNumber evidence="2">2.3.-.-</ecNumber>
    </submittedName>
</protein>
<evidence type="ECO:0000313" key="3">
    <source>
        <dbReference type="Proteomes" id="UP001589818"/>
    </source>
</evidence>
<reference evidence="2 3" key="1">
    <citation type="submission" date="2024-09" db="EMBL/GenBank/DDBJ databases">
        <authorList>
            <person name="Sun Q."/>
            <person name="Mori K."/>
        </authorList>
    </citation>
    <scope>NUCLEOTIDE SEQUENCE [LARGE SCALE GENOMIC DNA]</scope>
    <source>
        <strain evidence="2 3">CCM 4839</strain>
    </source>
</reference>
<keyword evidence="2" id="KW-0808">Transferase</keyword>
<dbReference type="InterPro" id="IPR016181">
    <property type="entry name" value="Acyl_CoA_acyltransferase"/>
</dbReference>
<dbReference type="EMBL" id="JBHLVF010000011">
    <property type="protein sequence ID" value="MFC0391704.1"/>
    <property type="molecule type" value="Genomic_DNA"/>
</dbReference>
<comment type="caution">
    <text evidence="2">The sequence shown here is derived from an EMBL/GenBank/DDBJ whole genome shotgun (WGS) entry which is preliminary data.</text>
</comment>
<dbReference type="Pfam" id="PF00583">
    <property type="entry name" value="Acetyltransf_1"/>
    <property type="match status" value="1"/>
</dbReference>
<dbReference type="Proteomes" id="UP001589818">
    <property type="component" value="Unassembled WGS sequence"/>
</dbReference>
<dbReference type="CDD" id="cd04301">
    <property type="entry name" value="NAT_SF"/>
    <property type="match status" value="1"/>
</dbReference>
<evidence type="ECO:0000259" key="1">
    <source>
        <dbReference type="PROSITE" id="PS51186"/>
    </source>
</evidence>
<keyword evidence="3" id="KW-1185">Reference proteome</keyword>
<dbReference type="SUPFAM" id="SSF55729">
    <property type="entry name" value="Acyl-CoA N-acyltransferases (Nat)"/>
    <property type="match status" value="1"/>
</dbReference>
<keyword evidence="2" id="KW-0012">Acyltransferase</keyword>
<dbReference type="EC" id="2.3.-.-" evidence="2"/>
<evidence type="ECO:0000313" key="2">
    <source>
        <dbReference type="EMBL" id="MFC0391704.1"/>
    </source>
</evidence>
<organism evidence="2 3">
    <name type="scientific">Paenibacillus mendelii</name>
    <dbReference type="NCBI Taxonomy" id="206163"/>
    <lineage>
        <taxon>Bacteria</taxon>
        <taxon>Bacillati</taxon>
        <taxon>Bacillota</taxon>
        <taxon>Bacilli</taxon>
        <taxon>Bacillales</taxon>
        <taxon>Paenibacillaceae</taxon>
        <taxon>Paenibacillus</taxon>
    </lineage>
</organism>
<dbReference type="PROSITE" id="PS51186">
    <property type="entry name" value="GNAT"/>
    <property type="match status" value="1"/>
</dbReference>
<dbReference type="GO" id="GO:0016746">
    <property type="term" value="F:acyltransferase activity"/>
    <property type="evidence" value="ECO:0007669"/>
    <property type="project" value="UniProtKB-KW"/>
</dbReference>
<proteinExistence type="predicted"/>
<feature type="domain" description="N-acetyltransferase" evidence="1">
    <location>
        <begin position="26"/>
        <end position="171"/>
    </location>
</feature>
<name>A0ABV6J746_9BACL</name>
<dbReference type="RefSeq" id="WP_204819658.1">
    <property type="nucleotide sequence ID" value="NZ_JANHOF010000038.1"/>
</dbReference>
<dbReference type="Gene3D" id="3.40.630.30">
    <property type="match status" value="1"/>
</dbReference>
<sequence>MDQQPQLVMLNPSLSELPPLQLAQGYSIRTFQPGDEAAWESIIGEAFGGAYLFEHMTKDDPYAPERVFFVCSDDQPVATASAWWRPQWGEFTGYLHMVGVLPSQAGKRLGYTASLAAMHRMAEENRSRAILNTDDFRIPAIKIYLNLGYEPVVDHPSHYDRWKLILTQLNEQERLSRLQPYSK</sequence>
<gene>
    <name evidence="2" type="ORF">ACFFJ8_10000</name>
</gene>